<feature type="region of interest" description="Disordered" evidence="1">
    <location>
        <begin position="80"/>
        <end position="107"/>
    </location>
</feature>
<evidence type="ECO:0008006" key="4">
    <source>
        <dbReference type="Google" id="ProtNLM"/>
    </source>
</evidence>
<feature type="compositionally biased region" description="Basic and acidic residues" evidence="1">
    <location>
        <begin position="96"/>
        <end position="107"/>
    </location>
</feature>
<evidence type="ECO:0000256" key="1">
    <source>
        <dbReference type="SAM" id="MobiDB-lite"/>
    </source>
</evidence>
<organism evidence="2 3">
    <name type="scientific">Paraburkholderia fungorum</name>
    <dbReference type="NCBI Taxonomy" id="134537"/>
    <lineage>
        <taxon>Bacteria</taxon>
        <taxon>Pseudomonadati</taxon>
        <taxon>Pseudomonadota</taxon>
        <taxon>Betaproteobacteria</taxon>
        <taxon>Burkholderiales</taxon>
        <taxon>Burkholderiaceae</taxon>
        <taxon>Paraburkholderia</taxon>
    </lineage>
</organism>
<dbReference type="EMBL" id="JACIIK010000021">
    <property type="protein sequence ID" value="MBB6206978.1"/>
    <property type="molecule type" value="Genomic_DNA"/>
</dbReference>
<name>A0AAW3V8X0_9BURK</name>
<comment type="caution">
    <text evidence="2">The sequence shown here is derived from an EMBL/GenBank/DDBJ whole genome shotgun (WGS) entry which is preliminary data.</text>
</comment>
<reference evidence="2 3" key="1">
    <citation type="submission" date="2020-08" db="EMBL/GenBank/DDBJ databases">
        <title>Genomic Encyclopedia of Type Strains, Phase IV (KMG-V): Genome sequencing to study the core and pangenomes of soil and plant-associated prokaryotes.</title>
        <authorList>
            <person name="Whitman W."/>
        </authorList>
    </citation>
    <scope>NUCLEOTIDE SEQUENCE [LARGE SCALE GENOMIC DNA]</scope>
    <source>
        <strain evidence="2 3">SEMIA 4013</strain>
    </source>
</reference>
<accession>A0AAW3V8X0</accession>
<dbReference type="AlphaFoldDB" id="A0AAW3V8X0"/>
<proteinExistence type="predicted"/>
<sequence length="107" mass="11684">MMEVDMAAFAIDGVRINPATDRVTHVRWSLIDQRTHDRLSPTSIVEVAEVVKAIRAGDVGWSLFTLGGVRFLGPKIKIVPHTNGPDGIDTEEPDGSVEKSIDDLPHV</sequence>
<gene>
    <name evidence="2" type="ORF">GGD69_007880</name>
</gene>
<dbReference type="Proteomes" id="UP000518681">
    <property type="component" value="Unassembled WGS sequence"/>
</dbReference>
<evidence type="ECO:0000313" key="3">
    <source>
        <dbReference type="Proteomes" id="UP000518681"/>
    </source>
</evidence>
<protein>
    <recommendedName>
        <fullName evidence="4">DUF3892 domain-containing protein</fullName>
    </recommendedName>
</protein>
<evidence type="ECO:0000313" key="2">
    <source>
        <dbReference type="EMBL" id="MBB6206978.1"/>
    </source>
</evidence>